<evidence type="ECO:0000259" key="19">
    <source>
        <dbReference type="PROSITE" id="PS50885"/>
    </source>
</evidence>
<evidence type="ECO:0000256" key="17">
    <source>
        <dbReference type="SAM" id="Phobius"/>
    </source>
</evidence>
<evidence type="ECO:0000256" key="13">
    <source>
        <dbReference type="ARBA" id="ARBA00023026"/>
    </source>
</evidence>
<evidence type="ECO:0000256" key="5">
    <source>
        <dbReference type="ARBA" id="ARBA00022553"/>
    </source>
</evidence>
<dbReference type="EC" id="2.7.13.3" evidence="3"/>
<evidence type="ECO:0000256" key="6">
    <source>
        <dbReference type="ARBA" id="ARBA00022679"/>
    </source>
</evidence>
<comment type="caution">
    <text evidence="20">The sequence shown here is derived from an EMBL/GenBank/DDBJ whole genome shotgun (WGS) entry which is preliminary data.</text>
</comment>
<dbReference type="SMART" id="SM00387">
    <property type="entry name" value="HATPase_c"/>
    <property type="match status" value="1"/>
</dbReference>
<evidence type="ECO:0000256" key="12">
    <source>
        <dbReference type="ARBA" id="ARBA00023012"/>
    </source>
</evidence>
<accession>A0A167G409</accession>
<keyword evidence="5" id="KW-0597">Phosphoprotein</keyword>
<reference evidence="20 21" key="1">
    <citation type="submission" date="2016-02" db="EMBL/GenBank/DDBJ databases">
        <title>Paenibacillus sp. LPB0068, isolated from Crassostrea gigas.</title>
        <authorList>
            <person name="Shin S.-K."/>
            <person name="Yi H."/>
        </authorList>
    </citation>
    <scope>NUCLEOTIDE SEQUENCE [LARGE SCALE GENOMIC DNA]</scope>
    <source>
        <strain evidence="20 21">LPB0068</strain>
    </source>
</reference>
<dbReference type="Gene3D" id="1.10.287.130">
    <property type="match status" value="1"/>
</dbReference>
<dbReference type="Gene3D" id="6.10.340.10">
    <property type="match status" value="1"/>
</dbReference>
<evidence type="ECO:0000256" key="1">
    <source>
        <dbReference type="ARBA" id="ARBA00000085"/>
    </source>
</evidence>
<comment type="subcellular location">
    <subcellularLocation>
        <location evidence="2">Cell membrane</location>
        <topology evidence="2">Multi-pass membrane protein</topology>
    </subcellularLocation>
</comment>
<dbReference type="Pfam" id="PF00672">
    <property type="entry name" value="HAMP"/>
    <property type="match status" value="1"/>
</dbReference>
<dbReference type="Pfam" id="PF00512">
    <property type="entry name" value="HisKA"/>
    <property type="match status" value="1"/>
</dbReference>
<comment type="function">
    <text evidence="15">Member of the two-component regulatory system HssS/HssR involved in intracellular heme homeostasis and tempering of staphylococcal virulence. HssS functions as a heme sensor histidine kinase which is autophosphorylated at a histidine residue and transfers its phosphate group to an aspartate residue of HssR. HssR/HssS activates the expression of hrtAB, an efflux pump, in response to extracellular heme, hemin, hemoglobin or blood.</text>
</comment>
<evidence type="ECO:0000256" key="15">
    <source>
        <dbReference type="ARBA" id="ARBA00037219"/>
    </source>
</evidence>
<dbReference type="EMBL" id="LSFN01000005">
    <property type="protein sequence ID" value="OAB77192.1"/>
    <property type="molecule type" value="Genomic_DNA"/>
</dbReference>
<keyword evidence="12" id="KW-0902">Two-component regulatory system</keyword>
<dbReference type="InterPro" id="IPR003660">
    <property type="entry name" value="HAMP_dom"/>
</dbReference>
<evidence type="ECO:0000256" key="10">
    <source>
        <dbReference type="ARBA" id="ARBA00022840"/>
    </source>
</evidence>
<evidence type="ECO:0000313" key="20">
    <source>
        <dbReference type="EMBL" id="OAB77192.1"/>
    </source>
</evidence>
<organism evidence="20 21">
    <name type="scientific">Paenibacillus crassostreae</name>
    <dbReference type="NCBI Taxonomy" id="1763538"/>
    <lineage>
        <taxon>Bacteria</taxon>
        <taxon>Bacillati</taxon>
        <taxon>Bacillota</taxon>
        <taxon>Bacilli</taxon>
        <taxon>Bacillales</taxon>
        <taxon>Paenibacillaceae</taxon>
        <taxon>Paenibacillus</taxon>
    </lineage>
</organism>
<dbReference type="InterPro" id="IPR003661">
    <property type="entry name" value="HisK_dim/P_dom"/>
</dbReference>
<name>A0A167G409_9BACL</name>
<dbReference type="CDD" id="cd00075">
    <property type="entry name" value="HATPase"/>
    <property type="match status" value="1"/>
</dbReference>
<dbReference type="SMART" id="SM00388">
    <property type="entry name" value="HisKA"/>
    <property type="match status" value="1"/>
</dbReference>
<dbReference type="InterPro" id="IPR005467">
    <property type="entry name" value="His_kinase_dom"/>
</dbReference>
<gene>
    <name evidence="20" type="ORF">PNBC_03555</name>
</gene>
<evidence type="ECO:0000256" key="4">
    <source>
        <dbReference type="ARBA" id="ARBA00022475"/>
    </source>
</evidence>
<dbReference type="CDD" id="cd00082">
    <property type="entry name" value="HisKA"/>
    <property type="match status" value="1"/>
</dbReference>
<dbReference type="OrthoDB" id="9813151at2"/>
<dbReference type="PANTHER" id="PTHR45528">
    <property type="entry name" value="SENSOR HISTIDINE KINASE CPXA"/>
    <property type="match status" value="1"/>
</dbReference>
<keyword evidence="21" id="KW-1185">Reference proteome</keyword>
<evidence type="ECO:0000256" key="11">
    <source>
        <dbReference type="ARBA" id="ARBA00022989"/>
    </source>
</evidence>
<dbReference type="Gene3D" id="3.30.565.10">
    <property type="entry name" value="Histidine kinase-like ATPase, C-terminal domain"/>
    <property type="match status" value="1"/>
</dbReference>
<dbReference type="SUPFAM" id="SSF158472">
    <property type="entry name" value="HAMP domain-like"/>
    <property type="match status" value="1"/>
</dbReference>
<evidence type="ECO:0000256" key="2">
    <source>
        <dbReference type="ARBA" id="ARBA00004651"/>
    </source>
</evidence>
<evidence type="ECO:0000256" key="14">
    <source>
        <dbReference type="ARBA" id="ARBA00023136"/>
    </source>
</evidence>
<dbReference type="InterPro" id="IPR003594">
    <property type="entry name" value="HATPase_dom"/>
</dbReference>
<dbReference type="Proteomes" id="UP000077134">
    <property type="component" value="Unassembled WGS sequence"/>
</dbReference>
<dbReference type="GO" id="GO:0000155">
    <property type="term" value="F:phosphorelay sensor kinase activity"/>
    <property type="evidence" value="ECO:0007669"/>
    <property type="project" value="InterPro"/>
</dbReference>
<keyword evidence="4" id="KW-1003">Cell membrane</keyword>
<dbReference type="FunFam" id="3.30.565.10:FF:000006">
    <property type="entry name" value="Sensor histidine kinase WalK"/>
    <property type="match status" value="1"/>
</dbReference>
<keyword evidence="14 17" id="KW-0472">Membrane</keyword>
<evidence type="ECO:0000256" key="7">
    <source>
        <dbReference type="ARBA" id="ARBA00022692"/>
    </source>
</evidence>
<keyword evidence="13" id="KW-0843">Virulence</keyword>
<dbReference type="PROSITE" id="PS50109">
    <property type="entry name" value="HIS_KIN"/>
    <property type="match status" value="1"/>
</dbReference>
<dbReference type="AlphaFoldDB" id="A0A167G409"/>
<feature type="domain" description="Histidine kinase" evidence="18">
    <location>
        <begin position="244"/>
        <end position="459"/>
    </location>
</feature>
<feature type="transmembrane region" description="Helical" evidence="17">
    <location>
        <begin position="6"/>
        <end position="26"/>
    </location>
</feature>
<dbReference type="SUPFAM" id="SSF47384">
    <property type="entry name" value="Homodimeric domain of signal transducing histidine kinase"/>
    <property type="match status" value="1"/>
</dbReference>
<keyword evidence="8" id="KW-0547">Nucleotide-binding</keyword>
<keyword evidence="7 17" id="KW-0812">Transmembrane</keyword>
<feature type="domain" description="HAMP" evidence="19">
    <location>
        <begin position="184"/>
        <end position="236"/>
    </location>
</feature>
<keyword evidence="6" id="KW-0808">Transferase</keyword>
<dbReference type="GO" id="GO:0005524">
    <property type="term" value="F:ATP binding"/>
    <property type="evidence" value="ECO:0007669"/>
    <property type="project" value="UniProtKB-KW"/>
</dbReference>
<dbReference type="SUPFAM" id="SSF55874">
    <property type="entry name" value="ATPase domain of HSP90 chaperone/DNA topoisomerase II/histidine kinase"/>
    <property type="match status" value="1"/>
</dbReference>
<feature type="transmembrane region" description="Helical" evidence="17">
    <location>
        <begin position="160"/>
        <end position="181"/>
    </location>
</feature>
<dbReference type="CDD" id="cd06225">
    <property type="entry name" value="HAMP"/>
    <property type="match status" value="1"/>
</dbReference>
<dbReference type="Pfam" id="PF02518">
    <property type="entry name" value="HATPase_c"/>
    <property type="match status" value="1"/>
</dbReference>
<dbReference type="GO" id="GO:0005886">
    <property type="term" value="C:plasma membrane"/>
    <property type="evidence" value="ECO:0007669"/>
    <property type="project" value="UniProtKB-SubCell"/>
</dbReference>
<dbReference type="InterPro" id="IPR004358">
    <property type="entry name" value="Sig_transdc_His_kin-like_C"/>
</dbReference>
<dbReference type="PANTHER" id="PTHR45528:SF11">
    <property type="entry name" value="HISTIDINE KINASE"/>
    <property type="match status" value="1"/>
</dbReference>
<keyword evidence="9" id="KW-0418">Kinase</keyword>
<dbReference type="KEGG" id="pcx:LPB68_21185"/>
<keyword evidence="10" id="KW-0067">ATP-binding</keyword>
<evidence type="ECO:0000256" key="3">
    <source>
        <dbReference type="ARBA" id="ARBA00012438"/>
    </source>
</evidence>
<proteinExistence type="predicted"/>
<dbReference type="InterPro" id="IPR036097">
    <property type="entry name" value="HisK_dim/P_sf"/>
</dbReference>
<evidence type="ECO:0000259" key="18">
    <source>
        <dbReference type="PROSITE" id="PS50109"/>
    </source>
</evidence>
<keyword evidence="11 17" id="KW-1133">Transmembrane helix</keyword>
<sequence length="459" mass="52433">MKSLYVRMCIVFCSTIIVSSVIGFLATNMYYQIKLKPENDLKLTQMALQLKEFNEFHPETTEEYLESVSSLGYKIYITNEQGEEQQYGRPFNEMNLNEEVLKKVLSGEVYHGVAEFPSKLFITGFFNNELRNSIGVSIQINDQPYALFIRPDAEIQFGELRIFIAMLLGITLMLCLGFVMITSLHIVRPITHLTMATKRIVKGQYDIKLNTWRRDEIGQLATHFMEMSTELERTNRSRQEFVANVSHEIESPLTSIQGFAHTLKEQSLSDEQQYRYLSIIEEESQRLSLLSKQLLTLSTLDYDDNPLQIIAFELRSQIRQVIQMMEWKLTEKNLALRLNLPADITIHGDANMLYQVWVNLISNAIKYTPEGGNILIAAKLEGGHCLITVSDSGEGIAEEELPMIFDRFYKVDLARTRETHSTGLGLSIVQKIIQSHKGTIDVTSTVGEGTIFTITLPYL</sequence>
<evidence type="ECO:0000256" key="9">
    <source>
        <dbReference type="ARBA" id="ARBA00022777"/>
    </source>
</evidence>
<dbReference type="FunFam" id="1.10.287.130:FF:000001">
    <property type="entry name" value="Two-component sensor histidine kinase"/>
    <property type="match status" value="1"/>
</dbReference>
<dbReference type="InterPro" id="IPR036890">
    <property type="entry name" value="HATPase_C_sf"/>
</dbReference>
<evidence type="ECO:0000256" key="16">
    <source>
        <dbReference type="ARBA" id="ARBA00040841"/>
    </source>
</evidence>
<dbReference type="PROSITE" id="PS50885">
    <property type="entry name" value="HAMP"/>
    <property type="match status" value="1"/>
</dbReference>
<dbReference type="STRING" id="1763538.LPB68_21185"/>
<comment type="catalytic activity">
    <reaction evidence="1">
        <text>ATP + protein L-histidine = ADP + protein N-phospho-L-histidine.</text>
        <dbReference type="EC" id="2.7.13.3"/>
    </reaction>
</comment>
<dbReference type="InterPro" id="IPR050398">
    <property type="entry name" value="HssS/ArlS-like"/>
</dbReference>
<dbReference type="SMART" id="SM00304">
    <property type="entry name" value="HAMP"/>
    <property type="match status" value="1"/>
</dbReference>
<dbReference type="PRINTS" id="PR00344">
    <property type="entry name" value="BCTRLSENSOR"/>
</dbReference>
<evidence type="ECO:0000256" key="8">
    <source>
        <dbReference type="ARBA" id="ARBA00022741"/>
    </source>
</evidence>
<protein>
    <recommendedName>
        <fullName evidence="16">Heme sensor protein HssS</fullName>
        <ecNumber evidence="3">2.7.13.3</ecNumber>
    </recommendedName>
</protein>
<evidence type="ECO:0000313" key="21">
    <source>
        <dbReference type="Proteomes" id="UP000077134"/>
    </source>
</evidence>